<dbReference type="OrthoDB" id="465137at2"/>
<gene>
    <name evidence="3" type="ORF">BJP34_21905</name>
</gene>
<evidence type="ECO:0000256" key="2">
    <source>
        <dbReference type="SAM" id="SignalP"/>
    </source>
</evidence>
<protein>
    <submittedName>
        <fullName evidence="3">Uncharacterized protein</fullName>
    </submittedName>
</protein>
<accession>A0A1D8TVR5</accession>
<dbReference type="EMBL" id="CP017599">
    <property type="protein sequence ID" value="AOX01739.1"/>
    <property type="molecule type" value="Genomic_DNA"/>
</dbReference>
<proteinExistence type="predicted"/>
<evidence type="ECO:0000256" key="1">
    <source>
        <dbReference type="SAM" id="MobiDB-lite"/>
    </source>
</evidence>
<reference evidence="4" key="1">
    <citation type="submission" date="2016-10" db="EMBL/GenBank/DDBJ databases">
        <title>Comparative genomics uncovers the prolific and rare metabolic potential of the cyanobacterial genus Moorea.</title>
        <authorList>
            <person name="Leao T."/>
            <person name="Castelao G."/>
            <person name="Korobeynikov A."/>
            <person name="Monroe E.A."/>
            <person name="Podell S."/>
            <person name="Glukhov E."/>
            <person name="Allen E."/>
            <person name="Gerwick W.H."/>
            <person name="Gerwick L."/>
        </authorList>
    </citation>
    <scope>NUCLEOTIDE SEQUENCE [LARGE SCALE GENOMIC DNA]</scope>
    <source>
        <strain evidence="4">PAL-8-15-08-1</strain>
    </source>
</reference>
<feature type="compositionally biased region" description="Low complexity" evidence="1">
    <location>
        <begin position="30"/>
        <end position="40"/>
    </location>
</feature>
<sequence>MFTQGLRQVFWIGTLVSTLCMASCTADGDSNNSSVSPNSPITSEMTSDNLKESKPQQIQGKLIYEALPPVRSVRAYRGDQFFLITNPQNPRRLLLRASKNVSDQQLQSFHNQEVEITAVYRDGTRPSAKETACPLDVDGQCMPQGDGYHVLSIVTVEK</sequence>
<dbReference type="RefSeq" id="WP_070394173.1">
    <property type="nucleotide sequence ID" value="NZ_CP017599.1"/>
</dbReference>
<name>A0A1D8TVR5_9CYAN</name>
<evidence type="ECO:0000313" key="3">
    <source>
        <dbReference type="EMBL" id="AOX01739.1"/>
    </source>
</evidence>
<dbReference type="Proteomes" id="UP000177870">
    <property type="component" value="Chromosome"/>
</dbReference>
<organism evidence="3 4">
    <name type="scientific">Moorena producens PAL-8-15-08-1</name>
    <dbReference type="NCBI Taxonomy" id="1458985"/>
    <lineage>
        <taxon>Bacteria</taxon>
        <taxon>Bacillati</taxon>
        <taxon>Cyanobacteriota</taxon>
        <taxon>Cyanophyceae</taxon>
        <taxon>Coleofasciculales</taxon>
        <taxon>Coleofasciculaceae</taxon>
        <taxon>Moorena</taxon>
    </lineage>
</organism>
<evidence type="ECO:0000313" key="4">
    <source>
        <dbReference type="Proteomes" id="UP000177870"/>
    </source>
</evidence>
<dbReference type="AlphaFoldDB" id="A0A1D8TVR5"/>
<feature type="signal peptide" evidence="2">
    <location>
        <begin position="1"/>
        <end position="26"/>
    </location>
</feature>
<keyword evidence="2" id="KW-0732">Signal</keyword>
<feature type="chain" id="PRO_5009438872" evidence="2">
    <location>
        <begin position="27"/>
        <end position="158"/>
    </location>
</feature>
<dbReference type="KEGG" id="mpro:BJP34_21905"/>
<feature type="region of interest" description="Disordered" evidence="1">
    <location>
        <begin position="27"/>
        <end position="53"/>
    </location>
</feature>